<dbReference type="AlphaFoldDB" id="A0A9X0AD89"/>
<accession>A0A9X0AD89</accession>
<feature type="domain" description="Clr5" evidence="2">
    <location>
        <begin position="28"/>
        <end position="80"/>
    </location>
</feature>
<name>A0A9X0AD89_9HELO</name>
<dbReference type="PANTHER" id="PTHR38788:SF3">
    <property type="entry name" value="CLR5 DOMAIN-CONTAINING PROTEIN"/>
    <property type="match status" value="1"/>
</dbReference>
<proteinExistence type="predicted"/>
<reference evidence="3" key="1">
    <citation type="submission" date="2022-11" db="EMBL/GenBank/DDBJ databases">
        <title>Genome Resource of Sclerotinia nivalis Strain SnTB1, a Plant Pathogen Isolated from American Ginseng.</title>
        <authorList>
            <person name="Fan S."/>
        </authorList>
    </citation>
    <scope>NUCLEOTIDE SEQUENCE</scope>
    <source>
        <strain evidence="3">SnTB1</strain>
    </source>
</reference>
<dbReference type="InterPro" id="IPR025676">
    <property type="entry name" value="Clr5_dom"/>
</dbReference>
<organism evidence="3 4">
    <name type="scientific">Sclerotinia nivalis</name>
    <dbReference type="NCBI Taxonomy" id="352851"/>
    <lineage>
        <taxon>Eukaryota</taxon>
        <taxon>Fungi</taxon>
        <taxon>Dikarya</taxon>
        <taxon>Ascomycota</taxon>
        <taxon>Pezizomycotina</taxon>
        <taxon>Leotiomycetes</taxon>
        <taxon>Helotiales</taxon>
        <taxon>Sclerotiniaceae</taxon>
        <taxon>Sclerotinia</taxon>
    </lineage>
</organism>
<evidence type="ECO:0000313" key="3">
    <source>
        <dbReference type="EMBL" id="KAJ8060702.1"/>
    </source>
</evidence>
<dbReference type="PANTHER" id="PTHR38788">
    <property type="entry name" value="CLR5 DOMAIN-CONTAINING PROTEIN"/>
    <property type="match status" value="1"/>
</dbReference>
<dbReference type="Proteomes" id="UP001152300">
    <property type="component" value="Unassembled WGS sequence"/>
</dbReference>
<gene>
    <name evidence="3" type="ORF">OCU04_011007</name>
</gene>
<feature type="compositionally biased region" description="Basic and acidic residues" evidence="1">
    <location>
        <begin position="213"/>
        <end position="225"/>
    </location>
</feature>
<evidence type="ECO:0000259" key="2">
    <source>
        <dbReference type="Pfam" id="PF14420"/>
    </source>
</evidence>
<evidence type="ECO:0000256" key="1">
    <source>
        <dbReference type="SAM" id="MobiDB-lite"/>
    </source>
</evidence>
<dbReference type="OrthoDB" id="5986190at2759"/>
<dbReference type="Pfam" id="PF14420">
    <property type="entry name" value="Clr5"/>
    <property type="match status" value="1"/>
</dbReference>
<sequence>MGINDYHSSDFPSHSKIGHLGLVKARNDARWESLRENIYRTYVEGKRTLEKTMEIIETEHGFKASKRKWKDKLKEWHYDKYLSKDEMKIIVAKKEKRKAEGKESTFMHGATEIPAERIESFKRRKVVKMESTASPYAETPANITYHTPLSYENNYIEEEATNDGKDLSLESEDNIILPGFEQKIELQSLDETAHDLQHGLPDLSKNTTIPLKDVKHSSKSPERKLHQNPTGGVCSTSEGFTHKISPDHEIDVLAIELRLLEIAKNLSPDAKLPHVDDAISANIAVLSSLLASGYFTSKQTPLLYDHDSSRSMMDRSTLVNFLVIHCTDVLPFEKYNSVAIEAKKAFRQVILAFNSRLEINYRAQALLCQYYLDTTFKDQSYFQAVRESIEMLALAITLGGDYDSGLTYTEVEKRLITGWISTVQKLCGDGGGRVSENIVTSLSQILQEIKENKCDVRETTCGLFATIVNNLQYLRYYCCEDELAGIIMSRLDIKFHNALLNVKEQHSTKINGVNVDMQKATASIYLRSIYGRTASNNYSSDELDKQSEASSYEYGLTYSVSEITGVSNSCFMTP</sequence>
<keyword evidence="4" id="KW-1185">Reference proteome</keyword>
<feature type="compositionally biased region" description="Polar residues" evidence="1">
    <location>
        <begin position="227"/>
        <end position="239"/>
    </location>
</feature>
<feature type="region of interest" description="Disordered" evidence="1">
    <location>
        <begin position="213"/>
        <end position="240"/>
    </location>
</feature>
<comment type="caution">
    <text evidence="3">The sequence shown here is derived from an EMBL/GenBank/DDBJ whole genome shotgun (WGS) entry which is preliminary data.</text>
</comment>
<protein>
    <recommendedName>
        <fullName evidence="2">Clr5 domain-containing protein</fullName>
    </recommendedName>
</protein>
<evidence type="ECO:0000313" key="4">
    <source>
        <dbReference type="Proteomes" id="UP001152300"/>
    </source>
</evidence>
<dbReference type="EMBL" id="JAPEIS010000013">
    <property type="protein sequence ID" value="KAJ8060702.1"/>
    <property type="molecule type" value="Genomic_DNA"/>
</dbReference>